<keyword evidence="1" id="KW-0812">Transmembrane</keyword>
<reference evidence="3" key="3">
    <citation type="submission" date="2018-08" db="UniProtKB">
        <authorList>
            <consortium name="EnsemblPlants"/>
        </authorList>
    </citation>
    <scope>IDENTIFICATION</scope>
    <source>
        <strain evidence="3">cv. Bd21</strain>
    </source>
</reference>
<protein>
    <submittedName>
        <fullName evidence="2 3">Uncharacterized protein</fullName>
    </submittedName>
</protein>
<evidence type="ECO:0000313" key="2">
    <source>
        <dbReference type="EMBL" id="PNT66527.1"/>
    </source>
</evidence>
<evidence type="ECO:0000313" key="4">
    <source>
        <dbReference type="Proteomes" id="UP000008810"/>
    </source>
</evidence>
<accession>A0A2K2CWX3</accession>
<gene>
    <name evidence="2" type="ORF">BRADI_3g13615v3</name>
</gene>
<dbReference type="AlphaFoldDB" id="A0A2K2CWX3"/>
<dbReference type="InParanoid" id="A0A2K2CWX3"/>
<dbReference type="EMBL" id="CM000882">
    <property type="protein sequence ID" value="PNT66527.1"/>
    <property type="molecule type" value="Genomic_DNA"/>
</dbReference>
<organism evidence="2">
    <name type="scientific">Brachypodium distachyon</name>
    <name type="common">Purple false brome</name>
    <name type="synonym">Trachynia distachya</name>
    <dbReference type="NCBI Taxonomy" id="15368"/>
    <lineage>
        <taxon>Eukaryota</taxon>
        <taxon>Viridiplantae</taxon>
        <taxon>Streptophyta</taxon>
        <taxon>Embryophyta</taxon>
        <taxon>Tracheophyta</taxon>
        <taxon>Spermatophyta</taxon>
        <taxon>Magnoliopsida</taxon>
        <taxon>Liliopsida</taxon>
        <taxon>Poales</taxon>
        <taxon>Poaceae</taxon>
        <taxon>BOP clade</taxon>
        <taxon>Pooideae</taxon>
        <taxon>Stipodae</taxon>
        <taxon>Brachypodieae</taxon>
        <taxon>Brachypodium</taxon>
    </lineage>
</organism>
<evidence type="ECO:0000313" key="3">
    <source>
        <dbReference type="EnsemblPlants" id="PNT66527"/>
    </source>
</evidence>
<evidence type="ECO:0000256" key="1">
    <source>
        <dbReference type="SAM" id="Phobius"/>
    </source>
</evidence>
<dbReference type="EnsemblPlants" id="PNT66527">
    <property type="protein sequence ID" value="PNT66527"/>
    <property type="gene ID" value="BRADI_3g13615v3"/>
</dbReference>
<reference evidence="2 3" key="1">
    <citation type="journal article" date="2010" name="Nature">
        <title>Genome sequencing and analysis of the model grass Brachypodium distachyon.</title>
        <authorList>
            <consortium name="International Brachypodium Initiative"/>
        </authorList>
    </citation>
    <scope>NUCLEOTIDE SEQUENCE [LARGE SCALE GENOMIC DNA]</scope>
    <source>
        <strain evidence="2 3">Bd21</strain>
    </source>
</reference>
<sequence length="69" mass="7683">MLSACCAHARFSIQGVLLRVWTFTDADPVSLSLGWWYWSGGAHLVGNMLFISMSIRQSCSVNREACLCQ</sequence>
<dbReference type="Proteomes" id="UP000008810">
    <property type="component" value="Chromosome 3"/>
</dbReference>
<dbReference type="Gramene" id="PNT66527">
    <property type="protein sequence ID" value="PNT66527"/>
    <property type="gene ID" value="BRADI_3g13615v3"/>
</dbReference>
<keyword evidence="4" id="KW-1185">Reference proteome</keyword>
<proteinExistence type="predicted"/>
<keyword evidence="1" id="KW-0472">Membrane</keyword>
<keyword evidence="1" id="KW-1133">Transmembrane helix</keyword>
<name>A0A2K2CWX3_BRADI</name>
<reference evidence="2" key="2">
    <citation type="submission" date="2017-06" db="EMBL/GenBank/DDBJ databases">
        <title>WGS assembly of Brachypodium distachyon.</title>
        <authorList>
            <consortium name="The International Brachypodium Initiative"/>
            <person name="Lucas S."/>
            <person name="Harmon-Smith M."/>
            <person name="Lail K."/>
            <person name="Tice H."/>
            <person name="Grimwood J."/>
            <person name="Bruce D."/>
            <person name="Barry K."/>
            <person name="Shu S."/>
            <person name="Lindquist E."/>
            <person name="Wang M."/>
            <person name="Pitluck S."/>
            <person name="Vogel J.P."/>
            <person name="Garvin D.F."/>
            <person name="Mockler T.C."/>
            <person name="Schmutz J."/>
            <person name="Rokhsar D."/>
            <person name="Bevan M.W."/>
        </authorList>
    </citation>
    <scope>NUCLEOTIDE SEQUENCE</scope>
    <source>
        <strain evidence="2">Bd21</strain>
    </source>
</reference>
<feature type="transmembrane region" description="Helical" evidence="1">
    <location>
        <begin position="35"/>
        <end position="55"/>
    </location>
</feature>